<dbReference type="Pfam" id="PF25600">
    <property type="entry name" value="TRIM_CC"/>
    <property type="match status" value="2"/>
</dbReference>
<keyword evidence="5" id="KW-1185">Reference proteome</keyword>
<reference evidence="4 5" key="1">
    <citation type="submission" date="2021-06" db="EMBL/GenBank/DDBJ databases">
        <title>Chromosome-level genome assembly of the red-tail catfish (Hemibagrus wyckioides).</title>
        <authorList>
            <person name="Shao F."/>
        </authorList>
    </citation>
    <scope>NUCLEOTIDE SEQUENCE [LARGE SCALE GENOMIC DNA]</scope>
    <source>
        <strain evidence="4">EC202008001</strain>
        <tissue evidence="4">Blood</tissue>
    </source>
</reference>
<gene>
    <name evidence="4" type="ORF">KOW79_014434</name>
</gene>
<feature type="compositionally biased region" description="Low complexity" evidence="1">
    <location>
        <begin position="750"/>
        <end position="764"/>
    </location>
</feature>
<feature type="compositionally biased region" description="Low complexity" evidence="1">
    <location>
        <begin position="285"/>
        <end position="296"/>
    </location>
</feature>
<dbReference type="Pfam" id="PF17793">
    <property type="entry name" value="AHD"/>
    <property type="match status" value="3"/>
</dbReference>
<dbReference type="AlphaFoldDB" id="A0A9D3SEP0"/>
<dbReference type="Gene3D" id="1.20.1270.290">
    <property type="match status" value="3"/>
</dbReference>
<comment type="caution">
    <text evidence="4">The sequence shown here is derived from an EMBL/GenBank/DDBJ whole genome shotgun (WGS) entry which is preliminary data.</text>
</comment>
<evidence type="ECO:0000259" key="2">
    <source>
        <dbReference type="Pfam" id="PF17793"/>
    </source>
</evidence>
<dbReference type="InterPro" id="IPR052790">
    <property type="entry name" value="YEATS_domain"/>
</dbReference>
<dbReference type="PANTHER" id="PTHR47827:SF4">
    <property type="entry name" value="PROTEIN ENL"/>
    <property type="match status" value="1"/>
</dbReference>
<evidence type="ECO:0000313" key="5">
    <source>
        <dbReference type="Proteomes" id="UP000824219"/>
    </source>
</evidence>
<feature type="region of interest" description="Disordered" evidence="1">
    <location>
        <begin position="109"/>
        <end position="223"/>
    </location>
</feature>
<dbReference type="GO" id="GO:0045893">
    <property type="term" value="P:positive regulation of DNA-templated transcription"/>
    <property type="evidence" value="ECO:0007669"/>
    <property type="project" value="TreeGrafter"/>
</dbReference>
<dbReference type="PANTHER" id="PTHR47827">
    <property type="entry name" value="AHD DOMAIN-CONTAINING PROTEIN"/>
    <property type="match status" value="1"/>
</dbReference>
<feature type="domain" description="AF-9 ANC1 homology" evidence="2">
    <location>
        <begin position="846"/>
        <end position="906"/>
    </location>
</feature>
<organism evidence="4 5">
    <name type="scientific">Hemibagrus wyckioides</name>
    <dbReference type="NCBI Taxonomy" id="337641"/>
    <lineage>
        <taxon>Eukaryota</taxon>
        <taxon>Metazoa</taxon>
        <taxon>Chordata</taxon>
        <taxon>Craniata</taxon>
        <taxon>Vertebrata</taxon>
        <taxon>Euteleostomi</taxon>
        <taxon>Actinopterygii</taxon>
        <taxon>Neopterygii</taxon>
        <taxon>Teleostei</taxon>
        <taxon>Ostariophysi</taxon>
        <taxon>Siluriformes</taxon>
        <taxon>Bagridae</taxon>
        <taxon>Hemibagrus</taxon>
    </lineage>
</organism>
<protein>
    <submittedName>
        <fullName evidence="4">Uncharacterized protein</fullName>
    </submittedName>
</protein>
<accession>A0A9D3SEP0</accession>
<sequence length="910" mass="102230">MYQKEEHQTVCSTYDLFLNQASNPAVSHLRHETLTFNKKKHKFHNKLGKLEGVMVVPEGTETMPRAGEDYPMLSTTKLSAISEHKKIKSHRAVKELNKARVGGVGKVYKLKSGHRNSEKKSSSWEREHNGGKSTLQLSSSCSSSSSSWRKSIENHGKEQGKTKAIAAFKQHKSTARESKSGGEDGSGRQVDLRALGKRSLSTTQPSNLSSKKQSSKGCEGGSSITVSSRIFSTTAAAPPSTHIEKKVVKGVKIRRGTPVVKRWTDSESSSEEEFFSRSVKSVRSMSPTSCSSSASDSEFEALQMQSQGPLHSMVQHLPSDHPEDDKSSEVETAIKSTPIIQASCLFMDSDGDAVEASYPHSQEVPSPISKHNTKNLKMLEKKTPDSCKREKVLKRDKIGSAYTEELVDLHRRLMALRERNILQQIVNLIEKTGHFNITKTTFDFDLFSLDEPTNELKEEQMKSQQRIQEKQKKVQELKQTVDIIKIRSQAAVDDSERIFTEMISSMEKKRSEVKELIRTQEKAEKSVRSMSPTSCSSSASGSEFEALQIQSQGPLHSMVEHLPSDHPEDDKSSEVETAIKSTPITQASCLFMDSDGDAVEASYPHSQEVPSPISKHNTKNLKAYTEELVDLHRRLMALRERNILQQIVNLIEKTGHFNITKTTFDFDLFSLDEPTNELKEEQMKSQQRIQEKQKKVQELKQTVDIIKIRSQAAVDDSERIFTELISSMEKKRSEVKELIRTQEKAEKSVRSMSPTSCSSSASGSEFEALQIQSQGPLHSMVEHLPSDHPEDDKSSEVETAIKSTPITQASCLFMDSDGDAVEASYPHSQEVPSPISKHNTKNLKAYTEELVDLHRRLMALRERNILQQIVNLIEKTGHFNITKTTFDFDLFSLDEPTVRELQSYLQAKRT</sequence>
<dbReference type="InterPro" id="IPR040930">
    <property type="entry name" value="AF-9_AHD"/>
</dbReference>
<feature type="compositionally biased region" description="Polar residues" evidence="1">
    <location>
        <begin position="199"/>
        <end position="223"/>
    </location>
</feature>
<feature type="region of interest" description="Disordered" evidence="1">
    <location>
        <begin position="285"/>
        <end position="327"/>
    </location>
</feature>
<feature type="domain" description="AF-9 ANC1 homology" evidence="2">
    <location>
        <begin position="402"/>
        <end position="453"/>
    </location>
</feature>
<feature type="compositionally biased region" description="Low complexity" evidence="1">
    <location>
        <begin position="138"/>
        <end position="147"/>
    </location>
</feature>
<dbReference type="EMBL" id="JAHKSW010000017">
    <property type="protein sequence ID" value="KAG7321576.1"/>
    <property type="molecule type" value="Genomic_DNA"/>
</dbReference>
<evidence type="ECO:0000259" key="3">
    <source>
        <dbReference type="Pfam" id="PF25600"/>
    </source>
</evidence>
<evidence type="ECO:0000256" key="1">
    <source>
        <dbReference type="SAM" id="MobiDB-lite"/>
    </source>
</evidence>
<feature type="domain" description="TRIM8/14/16/25/29/45/65 coiled-coil region" evidence="3">
    <location>
        <begin position="689"/>
        <end position="747"/>
    </location>
</feature>
<dbReference type="GO" id="GO:0003682">
    <property type="term" value="F:chromatin binding"/>
    <property type="evidence" value="ECO:0007669"/>
    <property type="project" value="TreeGrafter"/>
</dbReference>
<feature type="compositionally biased region" description="Low complexity" evidence="1">
    <location>
        <begin position="528"/>
        <end position="542"/>
    </location>
</feature>
<dbReference type="Proteomes" id="UP000824219">
    <property type="component" value="Linkage Group LG17"/>
</dbReference>
<feature type="compositionally biased region" description="Basic and acidic residues" evidence="1">
    <location>
        <begin position="318"/>
        <end position="327"/>
    </location>
</feature>
<proteinExistence type="predicted"/>
<feature type="domain" description="AF-9 ANC1 homology" evidence="2">
    <location>
        <begin position="624"/>
        <end position="675"/>
    </location>
</feature>
<dbReference type="InterPro" id="IPR058030">
    <property type="entry name" value="TRIM8/14/16/25/29/45/65_CC"/>
</dbReference>
<feature type="domain" description="TRIM8/14/16/25/29/45/65 coiled-coil region" evidence="3">
    <location>
        <begin position="467"/>
        <end position="525"/>
    </location>
</feature>
<evidence type="ECO:0000313" key="4">
    <source>
        <dbReference type="EMBL" id="KAG7321576.1"/>
    </source>
</evidence>
<dbReference type="GO" id="GO:0008023">
    <property type="term" value="C:transcription elongation factor complex"/>
    <property type="evidence" value="ECO:0007669"/>
    <property type="project" value="TreeGrafter"/>
</dbReference>
<name>A0A9D3SEP0_9TELE</name>
<feature type="compositionally biased region" description="Basic and acidic residues" evidence="1">
    <location>
        <begin position="174"/>
        <end position="186"/>
    </location>
</feature>
<feature type="region of interest" description="Disordered" evidence="1">
    <location>
        <begin position="742"/>
        <end position="772"/>
    </location>
</feature>
<feature type="region of interest" description="Disordered" evidence="1">
    <location>
        <begin position="520"/>
        <end position="550"/>
    </location>
</feature>
<feature type="compositionally biased region" description="Basic and acidic residues" evidence="1">
    <location>
        <begin position="150"/>
        <end position="161"/>
    </location>
</feature>
<feature type="compositionally biased region" description="Basic and acidic residues" evidence="1">
    <location>
        <begin position="115"/>
        <end position="130"/>
    </location>
</feature>
<dbReference type="OrthoDB" id="10053467at2759"/>